<proteinExistence type="predicted"/>
<evidence type="ECO:0000313" key="2">
    <source>
        <dbReference type="Proteomes" id="UP000036122"/>
    </source>
</evidence>
<dbReference type="PATRIC" id="fig|1409923.3.peg.1813"/>
<sequence>MIMIEGAIIQLLSSDGAIDREKMLDCFLNSFVRNFSP</sequence>
<organism evidence="1 2">
    <name type="scientific">Acinetobacter baumannii MRSN 3527</name>
    <dbReference type="NCBI Taxonomy" id="1409923"/>
    <lineage>
        <taxon>Bacteria</taxon>
        <taxon>Pseudomonadati</taxon>
        <taxon>Pseudomonadota</taxon>
        <taxon>Gammaproteobacteria</taxon>
        <taxon>Moraxellales</taxon>
        <taxon>Moraxellaceae</taxon>
        <taxon>Acinetobacter</taxon>
        <taxon>Acinetobacter calcoaceticus/baumannii complex</taxon>
    </lineage>
</organism>
<evidence type="ECO:0000313" key="1">
    <source>
        <dbReference type="EMBL" id="KLT86979.1"/>
    </source>
</evidence>
<reference evidence="1 2" key="1">
    <citation type="submission" date="2014-07" db="EMBL/GenBank/DDBJ databases">
        <authorList>
            <person name="Harkins D.M."/>
            <person name="Lesho E."/>
            <person name="Waterman P.E."/>
            <person name="Chan A."/>
            <person name="Fouts D.E."/>
        </authorList>
    </citation>
    <scope>NUCLEOTIDE SEQUENCE [LARGE SCALE GENOMIC DNA]</scope>
    <source>
        <strain evidence="1 2">MRSN 3527</strain>
    </source>
</reference>
<dbReference type="AlphaFoldDB" id="A0A0J0ZX97"/>
<gene>
    <name evidence="1" type="ORF">T630_1461</name>
</gene>
<comment type="caution">
    <text evidence="1">The sequence shown here is derived from an EMBL/GenBank/DDBJ whole genome shotgun (WGS) entry which is preliminary data.</text>
</comment>
<accession>A0A0J0ZX97</accession>
<protein>
    <submittedName>
        <fullName evidence="1">Uncharacterized protein</fullName>
    </submittedName>
</protein>
<dbReference type="EMBL" id="JPHZ01000024">
    <property type="protein sequence ID" value="KLT86979.1"/>
    <property type="molecule type" value="Genomic_DNA"/>
</dbReference>
<dbReference type="Proteomes" id="UP000036122">
    <property type="component" value="Unassembled WGS sequence"/>
</dbReference>
<name>A0A0J0ZX97_ACIBA</name>